<organism evidence="4 5">
    <name type="scientific">Streptomyces triculaminicus</name>
    <dbReference type="NCBI Taxonomy" id="2816232"/>
    <lineage>
        <taxon>Bacteria</taxon>
        <taxon>Bacillati</taxon>
        <taxon>Actinomycetota</taxon>
        <taxon>Actinomycetes</taxon>
        <taxon>Kitasatosporales</taxon>
        <taxon>Streptomycetaceae</taxon>
        <taxon>Streptomyces</taxon>
    </lineage>
</organism>
<feature type="domain" description="Carrier" evidence="3">
    <location>
        <begin position="18"/>
        <end position="95"/>
    </location>
</feature>
<keyword evidence="2" id="KW-0597">Phosphoprotein</keyword>
<dbReference type="Proteomes" id="UP000664781">
    <property type="component" value="Unassembled WGS sequence"/>
</dbReference>
<dbReference type="SMART" id="SM00823">
    <property type="entry name" value="PKS_PP"/>
    <property type="match status" value="1"/>
</dbReference>
<keyword evidence="1" id="KW-0596">Phosphopantetheine</keyword>
<evidence type="ECO:0000313" key="4">
    <source>
        <dbReference type="EMBL" id="MBO0656137.1"/>
    </source>
</evidence>
<dbReference type="InterPro" id="IPR009081">
    <property type="entry name" value="PP-bd_ACP"/>
</dbReference>
<dbReference type="GO" id="GO:0017000">
    <property type="term" value="P:antibiotic biosynthetic process"/>
    <property type="evidence" value="ECO:0007669"/>
    <property type="project" value="UniProtKB-ARBA"/>
</dbReference>
<proteinExistence type="predicted"/>
<dbReference type="InterPro" id="IPR020806">
    <property type="entry name" value="PKS_PP-bd"/>
</dbReference>
<dbReference type="Pfam" id="PF00550">
    <property type="entry name" value="PP-binding"/>
    <property type="match status" value="1"/>
</dbReference>
<dbReference type="PROSITE" id="PS50075">
    <property type="entry name" value="CARRIER"/>
    <property type="match status" value="1"/>
</dbReference>
<comment type="caution">
    <text evidence="4">The sequence shown here is derived from an EMBL/GenBank/DDBJ whole genome shotgun (WGS) entry which is preliminary data.</text>
</comment>
<dbReference type="GO" id="GO:0031177">
    <property type="term" value="F:phosphopantetheine binding"/>
    <property type="evidence" value="ECO:0007669"/>
    <property type="project" value="InterPro"/>
</dbReference>
<evidence type="ECO:0000259" key="3">
    <source>
        <dbReference type="PROSITE" id="PS50075"/>
    </source>
</evidence>
<dbReference type="AlphaFoldDB" id="A0A939FUC3"/>
<gene>
    <name evidence="4" type="ORF">J1792_26190</name>
</gene>
<dbReference type="InterPro" id="IPR036736">
    <property type="entry name" value="ACP-like_sf"/>
</dbReference>
<reference evidence="4" key="1">
    <citation type="submission" date="2021-03" db="EMBL/GenBank/DDBJ databases">
        <title>Streptomyces strains.</title>
        <authorList>
            <person name="Lund M.B."/>
            <person name="Toerring T."/>
        </authorList>
    </citation>
    <scope>NUCLEOTIDE SEQUENCE</scope>
    <source>
        <strain evidence="4">JCM 4242</strain>
    </source>
</reference>
<dbReference type="SUPFAM" id="SSF47336">
    <property type="entry name" value="ACP-like"/>
    <property type="match status" value="1"/>
</dbReference>
<name>A0A939FUC3_9ACTN</name>
<evidence type="ECO:0000256" key="2">
    <source>
        <dbReference type="ARBA" id="ARBA00022553"/>
    </source>
</evidence>
<protein>
    <submittedName>
        <fullName evidence="4">Acyl carrier protein</fullName>
    </submittedName>
</protein>
<sequence>MTQSTGTLSPLADLPATEVAEAVEALVVEEVKRALLMGDEDLPLDSNFFELGLTSLRLMNIRRGLEERLVLDIDTTVLFNSPTIEQLVDHLTGRLTAGQQAR</sequence>
<dbReference type="Gene3D" id="1.10.1200.10">
    <property type="entry name" value="ACP-like"/>
    <property type="match status" value="1"/>
</dbReference>
<evidence type="ECO:0000256" key="1">
    <source>
        <dbReference type="ARBA" id="ARBA00022450"/>
    </source>
</evidence>
<dbReference type="EMBL" id="JAFMOF010000004">
    <property type="protein sequence ID" value="MBO0656137.1"/>
    <property type="molecule type" value="Genomic_DNA"/>
</dbReference>
<accession>A0A939FUC3</accession>
<keyword evidence="5" id="KW-1185">Reference proteome</keyword>
<evidence type="ECO:0000313" key="5">
    <source>
        <dbReference type="Proteomes" id="UP000664781"/>
    </source>
</evidence>
<dbReference type="RefSeq" id="WP_086573578.1">
    <property type="nucleotide sequence ID" value="NZ_JAFMOF010000004.1"/>
</dbReference>